<evidence type="ECO:0000256" key="1">
    <source>
        <dbReference type="SAM" id="MobiDB-lite"/>
    </source>
</evidence>
<evidence type="ECO:0000313" key="3">
    <source>
        <dbReference type="Proteomes" id="UP000815677"/>
    </source>
</evidence>
<keyword evidence="3" id="KW-1185">Reference proteome</keyword>
<protein>
    <submittedName>
        <fullName evidence="2">Uncharacterized protein</fullName>
    </submittedName>
</protein>
<proteinExistence type="predicted"/>
<dbReference type="Proteomes" id="UP000815677">
    <property type="component" value="Unassembled WGS sequence"/>
</dbReference>
<feature type="compositionally biased region" description="Polar residues" evidence="1">
    <location>
        <begin position="279"/>
        <end position="289"/>
    </location>
</feature>
<reference evidence="2" key="1">
    <citation type="submission" date="2014-09" db="EMBL/GenBank/DDBJ databases">
        <title>Genome sequence of the luminous mushroom Mycena chlorophos for searching fungal bioluminescence genes.</title>
        <authorList>
            <person name="Tanaka Y."/>
            <person name="Kasuga D."/>
            <person name="Oba Y."/>
            <person name="Hase S."/>
            <person name="Sato K."/>
            <person name="Oba Y."/>
            <person name="Sakakibara Y."/>
        </authorList>
    </citation>
    <scope>NUCLEOTIDE SEQUENCE</scope>
</reference>
<evidence type="ECO:0000313" key="2">
    <source>
        <dbReference type="EMBL" id="GAT49203.1"/>
    </source>
</evidence>
<name>A0ABQ0LDL9_MYCCL</name>
<accession>A0ABQ0LDL9</accession>
<feature type="compositionally biased region" description="Basic and acidic residues" evidence="1">
    <location>
        <begin position="244"/>
        <end position="270"/>
    </location>
</feature>
<gene>
    <name evidence="2" type="ORF">MCHLO_06536</name>
</gene>
<dbReference type="EMBL" id="DF845312">
    <property type="protein sequence ID" value="GAT49203.1"/>
    <property type="molecule type" value="Genomic_DNA"/>
</dbReference>
<feature type="region of interest" description="Disordered" evidence="1">
    <location>
        <begin position="238"/>
        <end position="289"/>
    </location>
</feature>
<organism evidence="2 3">
    <name type="scientific">Mycena chlorophos</name>
    <name type="common">Agaric fungus</name>
    <name type="synonym">Agaricus chlorophos</name>
    <dbReference type="NCBI Taxonomy" id="658473"/>
    <lineage>
        <taxon>Eukaryota</taxon>
        <taxon>Fungi</taxon>
        <taxon>Dikarya</taxon>
        <taxon>Basidiomycota</taxon>
        <taxon>Agaricomycotina</taxon>
        <taxon>Agaricomycetes</taxon>
        <taxon>Agaricomycetidae</taxon>
        <taxon>Agaricales</taxon>
        <taxon>Marasmiineae</taxon>
        <taxon>Mycenaceae</taxon>
        <taxon>Mycena</taxon>
    </lineage>
</organism>
<feature type="region of interest" description="Disordered" evidence="1">
    <location>
        <begin position="93"/>
        <end position="116"/>
    </location>
</feature>
<sequence length="440" mass="48346">MTPPSWPPTLTRSCADPNSRTPSATQTDALCPRYTKGVETGWRSFSLSCRTTTRTSRLPVALHDDDHERDYVVGLDYPCRELGEDATRRGARRRWARAGMSPSLSSAQGASGRGRQTLHALSPPCLATNAAQRYGHAYAYPSPAQTPPRACTNDGQFCPGRRCPRLPSTLPSCERPEYYTMTHIRVARSQRTSQQRRLSIEQQLPWRKNPLIAIRRTAKSSQAQAAYPARTRRRRAFYSTRDCFGQRESRTGGGRGELERDLESGKRGDLEGDDGERYASSTGTKARTGTLGTIGARRCRCPFGRSPLEGCTTTPCSSIPHPRGVHHPSGLRRAGRDSELVKLKIALFVVGPSRHACPLGLTPRRRSSGWTIRAALDPQPGLLSRLDTGLRATGLLLESFVHRLIAYLGRSSSPCTLLRPSQKRAANVVLGAVYTDVAVG</sequence>
<feature type="region of interest" description="Disordered" evidence="1">
    <location>
        <begin position="1"/>
        <end position="28"/>
    </location>
</feature>
<feature type="compositionally biased region" description="Polar residues" evidence="1">
    <location>
        <begin position="8"/>
        <end position="28"/>
    </location>
</feature>